<dbReference type="PANTHER" id="PTHR23105">
    <property type="entry name" value="RIBOSOMAL PROTEIN L7AE FAMILY MEMBER"/>
    <property type="match status" value="1"/>
</dbReference>
<proteinExistence type="predicted"/>
<sequence>MSPNEFILGPEAYATAKKSLSSLKKHHANDPQVAIHLIINIKSPLVRTKDYRPRIVPVTHKLDKPTTQRILMITKDPSVGYRAALTAEGSATEDVFRDVYSLKKIRGLSRSKKSLVRLFKEYDVVVCDIRVLKFLPGVLGEVFYAKNKKVPYVVQMAKPSARAELARSKEGKLKDERCDAKYVALQIESIVGNTSYIASDAGDCLSLRIGYCDWKTEELVTNLNDVVDYLVSEKYLPVGGVLKALDNVGNVHVKTSESVSLPVFIRNRDGEKSSEGDDENDSDFDF</sequence>
<dbReference type="InterPro" id="IPR023674">
    <property type="entry name" value="Ribosomal_uL1-like"/>
</dbReference>
<dbReference type="Gene3D" id="3.40.50.790">
    <property type="match status" value="1"/>
</dbReference>
<dbReference type="OrthoDB" id="10251727at2759"/>
<protein>
    <submittedName>
        <fullName evidence="1">Ribosome biogenesis protein UTP30</fullName>
    </submittedName>
</protein>
<dbReference type="GO" id="GO:0003723">
    <property type="term" value="F:RNA binding"/>
    <property type="evidence" value="ECO:0007669"/>
    <property type="project" value="InterPro"/>
</dbReference>
<dbReference type="Pfam" id="PF00687">
    <property type="entry name" value="Ribosomal_L1"/>
    <property type="match status" value="1"/>
</dbReference>
<gene>
    <name evidence="1" type="primary">UTP30_1</name>
    <name evidence="1" type="ORF">Cantr_03986</name>
</gene>
<evidence type="ECO:0000313" key="2">
    <source>
        <dbReference type="Proteomes" id="UP000253472"/>
    </source>
</evidence>
<keyword evidence="2" id="KW-1185">Reference proteome</keyword>
<dbReference type="STRING" id="5486.A0A367XNJ3"/>
<dbReference type="InterPro" id="IPR028364">
    <property type="entry name" value="Ribosomal_uL1/biogenesis"/>
</dbReference>
<comment type="caution">
    <text evidence="1">The sequence shown here is derived from an EMBL/GenBank/DDBJ whole genome shotgun (WGS) entry which is preliminary data.</text>
</comment>
<dbReference type="EMBL" id="QLNQ01000030">
    <property type="protein sequence ID" value="RCK54391.1"/>
    <property type="molecule type" value="Genomic_DNA"/>
</dbReference>
<dbReference type="InterPro" id="IPR016095">
    <property type="entry name" value="Ribosomal_uL1_3-a/b-sand"/>
</dbReference>
<organism evidence="1 2">
    <name type="scientific">Candida viswanathii</name>
    <dbReference type="NCBI Taxonomy" id="5486"/>
    <lineage>
        <taxon>Eukaryota</taxon>
        <taxon>Fungi</taxon>
        <taxon>Dikarya</taxon>
        <taxon>Ascomycota</taxon>
        <taxon>Saccharomycotina</taxon>
        <taxon>Pichiomycetes</taxon>
        <taxon>Debaryomycetaceae</taxon>
        <taxon>Candida/Lodderomyces clade</taxon>
        <taxon>Candida</taxon>
    </lineage>
</organism>
<dbReference type="AlphaFoldDB" id="A0A367XNJ3"/>
<dbReference type="SUPFAM" id="SSF56808">
    <property type="entry name" value="Ribosomal protein L1"/>
    <property type="match status" value="1"/>
</dbReference>
<accession>A0A367XNJ3</accession>
<name>A0A367XNJ3_9ASCO</name>
<reference evidence="1 2" key="1">
    <citation type="submission" date="2018-06" db="EMBL/GenBank/DDBJ databases">
        <title>Whole genome sequencing of Candida tropicalis (genome annotated by CSBL at Korea University).</title>
        <authorList>
            <person name="Ahn J."/>
        </authorList>
    </citation>
    <scope>NUCLEOTIDE SEQUENCE [LARGE SCALE GENOMIC DNA]</scope>
    <source>
        <strain evidence="1 2">ATCC 20962</strain>
    </source>
</reference>
<dbReference type="Proteomes" id="UP000253472">
    <property type="component" value="Unassembled WGS sequence"/>
</dbReference>
<dbReference type="InterPro" id="IPR050257">
    <property type="entry name" value="eL8/uL1-like"/>
</dbReference>
<evidence type="ECO:0000313" key="1">
    <source>
        <dbReference type="EMBL" id="RCK54391.1"/>
    </source>
</evidence>